<evidence type="ECO:0000313" key="3">
    <source>
        <dbReference type="EMBL" id="PWT28190.1"/>
    </source>
</evidence>
<comment type="caution">
    <text evidence="3">The sequence shown here is derived from an EMBL/GenBank/DDBJ whole genome shotgun (WGS) entry which is preliminary data.</text>
</comment>
<dbReference type="PANTHER" id="PTHR46558">
    <property type="entry name" value="TRACRIPTIONAL REGULATORY PROTEIN-RELATED-RELATED"/>
    <property type="match status" value="1"/>
</dbReference>
<dbReference type="CDD" id="cd00093">
    <property type="entry name" value="HTH_XRE"/>
    <property type="match status" value="1"/>
</dbReference>
<sequence length="155" mass="18024">MDLKKIGAFIAACRKRHKLTQLELAEELGVTDRSVSNWENGICLPDASLYRQLCDILQISINELFAGEYLCEENYKKAADDNLLCLLEHRLYEMSPTDINFDDFQNALRRISEATTLLKRFDDKQEAVSYLVNETGLSFDECEKAYDYYMEMFSF</sequence>
<dbReference type="PROSITE" id="PS50943">
    <property type="entry name" value="HTH_CROC1"/>
    <property type="match status" value="1"/>
</dbReference>
<dbReference type="Pfam" id="PF01381">
    <property type="entry name" value="HTH_3"/>
    <property type="match status" value="1"/>
</dbReference>
<organism evidence="3 4">
    <name type="scientific">Butyrivibrio fibrisolvens</name>
    <dbReference type="NCBI Taxonomy" id="831"/>
    <lineage>
        <taxon>Bacteria</taxon>
        <taxon>Bacillati</taxon>
        <taxon>Bacillota</taxon>
        <taxon>Clostridia</taxon>
        <taxon>Lachnospirales</taxon>
        <taxon>Lachnospiraceae</taxon>
        <taxon>Butyrivibrio</taxon>
    </lineage>
</organism>
<keyword evidence="4" id="KW-1185">Reference proteome</keyword>
<reference evidence="3 4" key="1">
    <citation type="submission" date="2017-09" db="EMBL/GenBank/DDBJ databases">
        <title>High-quality draft genome sequence of Butyrivibrio fibrisolvens INBov1, isolated from cow rumen.</title>
        <authorList>
            <person name="Rodriguez Hernaez J."/>
            <person name="Rivarola M."/>
            <person name="Paniego N."/>
            <person name="Cravero S."/>
            <person name="Ceron Cucchi M."/>
            <person name="Martinez M.C."/>
        </authorList>
    </citation>
    <scope>NUCLEOTIDE SEQUENCE [LARGE SCALE GENOMIC DNA]</scope>
    <source>
        <strain evidence="3 4">INBov1</strain>
    </source>
</reference>
<dbReference type="Gene3D" id="1.10.260.40">
    <property type="entry name" value="lambda repressor-like DNA-binding domains"/>
    <property type="match status" value="1"/>
</dbReference>
<evidence type="ECO:0000313" key="4">
    <source>
        <dbReference type="Proteomes" id="UP000245488"/>
    </source>
</evidence>
<proteinExistence type="predicted"/>
<dbReference type="InterPro" id="IPR001387">
    <property type="entry name" value="Cro/C1-type_HTH"/>
</dbReference>
<dbReference type="GO" id="GO:0003677">
    <property type="term" value="F:DNA binding"/>
    <property type="evidence" value="ECO:0007669"/>
    <property type="project" value="UniProtKB-KW"/>
</dbReference>
<accession>A0A317G6P3</accession>
<name>A0A317G6P3_BUTFI</name>
<dbReference type="SUPFAM" id="SSF47413">
    <property type="entry name" value="lambda repressor-like DNA-binding domains"/>
    <property type="match status" value="1"/>
</dbReference>
<keyword evidence="1" id="KW-0238">DNA-binding</keyword>
<dbReference type="AlphaFoldDB" id="A0A317G6P3"/>
<gene>
    <name evidence="3" type="ORF">CPT75_14240</name>
</gene>
<evidence type="ECO:0000256" key="1">
    <source>
        <dbReference type="ARBA" id="ARBA00023125"/>
    </source>
</evidence>
<dbReference type="InterPro" id="IPR010982">
    <property type="entry name" value="Lambda_DNA-bd_dom_sf"/>
</dbReference>
<dbReference type="RefSeq" id="WP_110073427.1">
    <property type="nucleotide sequence ID" value="NZ_CM009896.1"/>
</dbReference>
<dbReference type="EMBL" id="NXNG01000001">
    <property type="protein sequence ID" value="PWT28190.1"/>
    <property type="molecule type" value="Genomic_DNA"/>
</dbReference>
<evidence type="ECO:0000259" key="2">
    <source>
        <dbReference type="PROSITE" id="PS50943"/>
    </source>
</evidence>
<dbReference type="PANTHER" id="PTHR46558:SF4">
    <property type="entry name" value="DNA-BIDING PHAGE PROTEIN"/>
    <property type="match status" value="1"/>
</dbReference>
<dbReference type="Proteomes" id="UP000245488">
    <property type="component" value="Chromosome"/>
</dbReference>
<protein>
    <recommendedName>
        <fullName evidence="2">HTH cro/C1-type domain-containing protein</fullName>
    </recommendedName>
</protein>
<dbReference type="SMART" id="SM00530">
    <property type="entry name" value="HTH_XRE"/>
    <property type="match status" value="1"/>
</dbReference>
<feature type="domain" description="HTH cro/C1-type" evidence="2">
    <location>
        <begin position="10"/>
        <end position="64"/>
    </location>
</feature>